<keyword evidence="3" id="KW-0436">Ligase</keyword>
<dbReference type="AlphaFoldDB" id="A0A0F2TED2"/>
<keyword evidence="3" id="KW-0030">Aminoacyl-tRNA synthetase</keyword>
<keyword evidence="2" id="KW-0067">ATP-binding</keyword>
<name>A0A0F2TED2_STRR3</name>
<keyword evidence="1" id="KW-0963">Cytoplasm</keyword>
<evidence type="ECO:0000259" key="4">
    <source>
        <dbReference type="Pfam" id="PF03129"/>
    </source>
</evidence>
<dbReference type="GO" id="GO:0005829">
    <property type="term" value="C:cytosol"/>
    <property type="evidence" value="ECO:0007669"/>
    <property type="project" value="TreeGrafter"/>
</dbReference>
<dbReference type="CDD" id="cd00861">
    <property type="entry name" value="ProRS_anticodon_short"/>
    <property type="match status" value="1"/>
</dbReference>
<protein>
    <recommendedName>
        <fullName evidence="4">Anticodon-binding domain-containing protein</fullName>
    </recommendedName>
</protein>
<evidence type="ECO:0000313" key="5">
    <source>
        <dbReference type="EMBL" id="KJS60881.1"/>
    </source>
</evidence>
<keyword evidence="2" id="KW-0547">Nucleotide-binding</keyword>
<feature type="domain" description="Anticodon-binding" evidence="4">
    <location>
        <begin position="48"/>
        <end position="139"/>
    </location>
</feature>
<dbReference type="PANTHER" id="PTHR42753">
    <property type="entry name" value="MITOCHONDRIAL RIBOSOME PROTEIN L39/PROLYL-TRNA LIGASE FAMILY MEMBER"/>
    <property type="match status" value="1"/>
</dbReference>
<dbReference type="Gene3D" id="3.30.930.10">
    <property type="entry name" value="Bira Bifunctional Protein, Domain 2"/>
    <property type="match status" value="1"/>
</dbReference>
<dbReference type="PATRIC" id="fig|359131.3.peg.4318"/>
<reference evidence="5 6" key="1">
    <citation type="submission" date="2015-02" db="EMBL/GenBank/DDBJ databases">
        <authorList>
            <person name="Ju K.-S."/>
            <person name="Doroghazi J.R."/>
            <person name="Metcalf W."/>
        </authorList>
    </citation>
    <scope>NUCLEOTIDE SEQUENCE [LARGE SCALE GENOMIC DNA]</scope>
    <source>
        <strain evidence="5 6">ATCC 31215</strain>
    </source>
</reference>
<dbReference type="GO" id="GO:0006433">
    <property type="term" value="P:prolyl-tRNA aminoacylation"/>
    <property type="evidence" value="ECO:0007669"/>
    <property type="project" value="TreeGrafter"/>
</dbReference>
<keyword evidence="6" id="KW-1185">Reference proteome</keyword>
<dbReference type="InterPro" id="IPR004154">
    <property type="entry name" value="Anticodon-bd"/>
</dbReference>
<sequence>MLGPDGERVAPVMGSYGIGVERALAAVVETHHDDKGIVWPVAVAPFEAVVTVLGSTDATVAETAEALYRQLRAERVDALLDDRDERPGVKFRDAELIGIPYRITVGARGLAGGTVEITARATGETRAVPLAEAADHVRKLLTAA</sequence>
<dbReference type="SUPFAM" id="SSF52954">
    <property type="entry name" value="Class II aaRS ABD-related"/>
    <property type="match status" value="1"/>
</dbReference>
<gene>
    <name evidence="5" type="ORF">VM95_18500</name>
</gene>
<dbReference type="InterPro" id="IPR045864">
    <property type="entry name" value="aa-tRNA-synth_II/BPL/LPL"/>
</dbReference>
<organism evidence="5 6">
    <name type="scientific">Streptomyces rubellomurinus (strain ATCC 31215)</name>
    <dbReference type="NCBI Taxonomy" id="359131"/>
    <lineage>
        <taxon>Bacteria</taxon>
        <taxon>Bacillati</taxon>
        <taxon>Actinomycetota</taxon>
        <taxon>Actinomycetes</taxon>
        <taxon>Kitasatosporales</taxon>
        <taxon>Streptomycetaceae</taxon>
        <taxon>Streptomyces</taxon>
    </lineage>
</organism>
<dbReference type="PANTHER" id="PTHR42753:SF2">
    <property type="entry name" value="PROLINE--TRNA LIGASE"/>
    <property type="match status" value="1"/>
</dbReference>
<dbReference type="InterPro" id="IPR044140">
    <property type="entry name" value="ProRS_anticodon_short"/>
</dbReference>
<dbReference type="Proteomes" id="UP000033699">
    <property type="component" value="Unassembled WGS sequence"/>
</dbReference>
<evidence type="ECO:0000256" key="1">
    <source>
        <dbReference type="ARBA" id="ARBA00022490"/>
    </source>
</evidence>
<dbReference type="SUPFAM" id="SSF55681">
    <property type="entry name" value="Class II aaRS and biotin synthetases"/>
    <property type="match status" value="1"/>
</dbReference>
<dbReference type="Pfam" id="PF03129">
    <property type="entry name" value="HGTP_anticodon"/>
    <property type="match status" value="1"/>
</dbReference>
<evidence type="ECO:0000256" key="3">
    <source>
        <dbReference type="ARBA" id="ARBA00023146"/>
    </source>
</evidence>
<dbReference type="InterPro" id="IPR036621">
    <property type="entry name" value="Anticodon-bd_dom_sf"/>
</dbReference>
<dbReference type="Gene3D" id="3.40.50.800">
    <property type="entry name" value="Anticodon-binding domain"/>
    <property type="match status" value="1"/>
</dbReference>
<accession>A0A0F2TED2</accession>
<dbReference type="RefSeq" id="WP_045698137.1">
    <property type="nucleotide sequence ID" value="NZ_JZKH01000035.1"/>
</dbReference>
<dbReference type="GO" id="GO:0004827">
    <property type="term" value="F:proline-tRNA ligase activity"/>
    <property type="evidence" value="ECO:0007669"/>
    <property type="project" value="TreeGrafter"/>
</dbReference>
<proteinExistence type="predicted"/>
<dbReference type="InterPro" id="IPR050062">
    <property type="entry name" value="Pro-tRNA_synthetase"/>
</dbReference>
<evidence type="ECO:0000256" key="2">
    <source>
        <dbReference type="ARBA" id="ARBA00022840"/>
    </source>
</evidence>
<evidence type="ECO:0000313" key="6">
    <source>
        <dbReference type="Proteomes" id="UP000033699"/>
    </source>
</evidence>
<dbReference type="GO" id="GO:0005524">
    <property type="term" value="F:ATP binding"/>
    <property type="evidence" value="ECO:0007669"/>
    <property type="project" value="UniProtKB-KW"/>
</dbReference>
<comment type="caution">
    <text evidence="5">The sequence shown here is derived from an EMBL/GenBank/DDBJ whole genome shotgun (WGS) entry which is preliminary data.</text>
</comment>
<dbReference type="EMBL" id="JZKH01000035">
    <property type="protein sequence ID" value="KJS60881.1"/>
    <property type="molecule type" value="Genomic_DNA"/>
</dbReference>